<keyword evidence="5 7" id="KW-0472">Membrane</keyword>
<evidence type="ECO:0000313" key="9">
    <source>
        <dbReference type="EMBL" id="ETW13201.1"/>
    </source>
</evidence>
<dbReference type="InterPro" id="IPR050445">
    <property type="entry name" value="Bact_polysacc_biosynth/exp"/>
</dbReference>
<feature type="transmembrane region" description="Helical" evidence="7">
    <location>
        <begin position="473"/>
        <end position="490"/>
    </location>
</feature>
<evidence type="ECO:0000313" key="10">
    <source>
        <dbReference type="Proteomes" id="UP000019063"/>
    </source>
</evidence>
<evidence type="ECO:0000259" key="8">
    <source>
        <dbReference type="Pfam" id="PF02706"/>
    </source>
</evidence>
<dbReference type="STRING" id="1379903.ATO8_08316"/>
<evidence type="ECO:0000256" key="5">
    <source>
        <dbReference type="ARBA" id="ARBA00023136"/>
    </source>
</evidence>
<dbReference type="Gene3D" id="1.10.287.1490">
    <property type="match status" value="1"/>
</dbReference>
<dbReference type="RefSeq" id="WP_051487577.1">
    <property type="nucleotide sequence ID" value="NZ_AQQW01000004.1"/>
</dbReference>
<evidence type="ECO:0000256" key="2">
    <source>
        <dbReference type="ARBA" id="ARBA00022475"/>
    </source>
</evidence>
<proteinExistence type="predicted"/>
<evidence type="ECO:0000256" key="7">
    <source>
        <dbReference type="SAM" id="Phobius"/>
    </source>
</evidence>
<evidence type="ECO:0000256" key="3">
    <source>
        <dbReference type="ARBA" id="ARBA00022692"/>
    </source>
</evidence>
<sequence>MSLDVRYLFWILRIRFTLFLSVAAVVVAAGLAAAVALPQVYKAQAALLVESSQIPSDLAASTVRTDFMMHLQRIQQRMLTRENMLGIAETLSLYDDAPEMEPDDIVRDMRDRLTFQLSGGRGNALYVAISAEADTGSKAAAIANELVTRTIEADAEFREKIATGTLSFFEKEVWRLGEELDQIDRRILAFQNDNVGALPETLDFRMNRQNLLRERLAQARREIAQLGDQRRRLVDVFEATGRTDTIAQRPPTREEEELSTLRNELTSLSAVFSDNNPKISVLKRRIALLERAIAGQSPADPPDETPGAGVLEAQLVEIDSQIETLKETAATLEDQVAEMQVEIDRTPANGITLGSMERERDNVQTQYDRAVARMSDAATGERIELLSKGERLSVVENAVVPTHPASPNRKLIAAAAALAGLVFGLAAVTVAELLSPYIRRPAELTKSLGVTPLAAIPYVATPFEPLWRALRRVAVLALIVGVAGGGALLLDRLGYPAVEIGQSLLTRLQQLTG</sequence>
<keyword evidence="10" id="KW-1185">Reference proteome</keyword>
<organism evidence="9 10">
    <name type="scientific">Roseivivax marinus</name>
    <dbReference type="NCBI Taxonomy" id="1379903"/>
    <lineage>
        <taxon>Bacteria</taxon>
        <taxon>Pseudomonadati</taxon>
        <taxon>Pseudomonadota</taxon>
        <taxon>Alphaproteobacteria</taxon>
        <taxon>Rhodobacterales</taxon>
        <taxon>Roseobacteraceae</taxon>
        <taxon>Roseivivax</taxon>
    </lineage>
</organism>
<name>W4HM63_9RHOB</name>
<dbReference type="EMBL" id="AQQW01000004">
    <property type="protein sequence ID" value="ETW13201.1"/>
    <property type="molecule type" value="Genomic_DNA"/>
</dbReference>
<protein>
    <submittedName>
        <fullName evidence="9">Lipopolysaccharide biosynthesis</fullName>
    </submittedName>
</protein>
<dbReference type="eggNOG" id="COG3206">
    <property type="taxonomic scope" value="Bacteria"/>
</dbReference>
<evidence type="ECO:0000256" key="4">
    <source>
        <dbReference type="ARBA" id="ARBA00022989"/>
    </source>
</evidence>
<keyword evidence="6" id="KW-0175">Coiled coil</keyword>
<keyword evidence="4 7" id="KW-1133">Transmembrane helix</keyword>
<dbReference type="Proteomes" id="UP000019063">
    <property type="component" value="Unassembled WGS sequence"/>
</dbReference>
<evidence type="ECO:0000256" key="6">
    <source>
        <dbReference type="SAM" id="Coils"/>
    </source>
</evidence>
<dbReference type="GO" id="GO:0005886">
    <property type="term" value="C:plasma membrane"/>
    <property type="evidence" value="ECO:0007669"/>
    <property type="project" value="UniProtKB-SubCell"/>
</dbReference>
<comment type="caution">
    <text evidence="9">The sequence shown here is derived from an EMBL/GenBank/DDBJ whole genome shotgun (WGS) entry which is preliminary data.</text>
</comment>
<dbReference type="PANTHER" id="PTHR32309:SF31">
    <property type="entry name" value="CAPSULAR EXOPOLYSACCHARIDE FAMILY"/>
    <property type="match status" value="1"/>
</dbReference>
<dbReference type="Pfam" id="PF02706">
    <property type="entry name" value="Wzz"/>
    <property type="match status" value="1"/>
</dbReference>
<reference evidence="9 10" key="1">
    <citation type="journal article" date="2014" name="Antonie Van Leeuwenhoek">
        <title>Roseivivax atlanticus sp. nov., isolated from surface seawater of the Atlantic Ocean.</title>
        <authorList>
            <person name="Li G."/>
            <person name="Lai Q."/>
            <person name="Liu X."/>
            <person name="Sun F."/>
            <person name="Shao Z."/>
        </authorList>
    </citation>
    <scope>NUCLEOTIDE SEQUENCE [LARGE SCALE GENOMIC DNA]</scope>
    <source>
        <strain evidence="9 10">22II-s10s</strain>
    </source>
</reference>
<feature type="transmembrane region" description="Helical" evidence="7">
    <location>
        <begin position="411"/>
        <end position="434"/>
    </location>
</feature>
<evidence type="ECO:0000256" key="1">
    <source>
        <dbReference type="ARBA" id="ARBA00004651"/>
    </source>
</evidence>
<feature type="coiled-coil region" evidence="6">
    <location>
        <begin position="308"/>
        <end position="373"/>
    </location>
</feature>
<dbReference type="InterPro" id="IPR003856">
    <property type="entry name" value="LPS_length_determ_N"/>
</dbReference>
<feature type="coiled-coil region" evidence="6">
    <location>
        <begin position="209"/>
        <end position="236"/>
    </location>
</feature>
<keyword evidence="2" id="KW-1003">Cell membrane</keyword>
<keyword evidence="3 7" id="KW-0812">Transmembrane</keyword>
<accession>W4HM63</accession>
<dbReference type="AlphaFoldDB" id="W4HM63"/>
<dbReference type="PANTHER" id="PTHR32309">
    <property type="entry name" value="TYROSINE-PROTEIN KINASE"/>
    <property type="match status" value="1"/>
</dbReference>
<gene>
    <name evidence="9" type="ORF">ATO8_08316</name>
</gene>
<feature type="domain" description="Polysaccharide chain length determinant N-terminal" evidence="8">
    <location>
        <begin position="3"/>
        <end position="67"/>
    </location>
</feature>
<comment type="subcellular location">
    <subcellularLocation>
        <location evidence="1">Cell membrane</location>
        <topology evidence="1">Multi-pass membrane protein</topology>
    </subcellularLocation>
</comment>